<dbReference type="RefSeq" id="WP_098177689.1">
    <property type="nucleotide sequence ID" value="NZ_NUEQ01000103.1"/>
</dbReference>
<comment type="similarity">
    <text evidence="3">Belongs to the succinate/malate CoA ligase alpha subunit family.</text>
</comment>
<dbReference type="SUPFAM" id="SSF52210">
    <property type="entry name" value="Succinyl-CoA synthetase domains"/>
    <property type="match status" value="1"/>
</dbReference>
<organism evidence="6 7">
    <name type="scientific">Peribacillus butanolivorans</name>
    <dbReference type="NCBI Taxonomy" id="421767"/>
    <lineage>
        <taxon>Bacteria</taxon>
        <taxon>Bacillati</taxon>
        <taxon>Bacillota</taxon>
        <taxon>Bacilli</taxon>
        <taxon>Bacillales</taxon>
        <taxon>Bacillaceae</taxon>
        <taxon>Peribacillus</taxon>
    </lineage>
</organism>
<dbReference type="PIRSF" id="PIRSF001553">
    <property type="entry name" value="SucCS_alpha"/>
    <property type="match status" value="1"/>
</dbReference>
<dbReference type="InterPro" id="IPR003781">
    <property type="entry name" value="CoA-bd"/>
</dbReference>
<dbReference type="GO" id="GO:0006099">
    <property type="term" value="P:tricarboxylic acid cycle"/>
    <property type="evidence" value="ECO:0007669"/>
    <property type="project" value="TreeGrafter"/>
</dbReference>
<protein>
    <submittedName>
        <fullName evidence="6">Succinate--CoA ligase subunit alpha</fullName>
    </submittedName>
</protein>
<dbReference type="GO" id="GO:0004775">
    <property type="term" value="F:succinate-CoA ligase (ADP-forming) activity"/>
    <property type="evidence" value="ECO:0007669"/>
    <property type="project" value="TreeGrafter"/>
</dbReference>
<dbReference type="InterPro" id="IPR005810">
    <property type="entry name" value="CoA_lig_alpha"/>
</dbReference>
<proteinExistence type="inferred from homology"/>
<keyword evidence="1 6" id="KW-0436">Ligase</keyword>
<evidence type="ECO:0000313" key="6">
    <source>
        <dbReference type="EMBL" id="PEJ27207.1"/>
    </source>
</evidence>
<evidence type="ECO:0000256" key="3">
    <source>
        <dbReference type="ARBA" id="ARBA00060724"/>
    </source>
</evidence>
<dbReference type="InterPro" id="IPR036291">
    <property type="entry name" value="NAD(P)-bd_dom_sf"/>
</dbReference>
<accession>A0AAX0RXC9</accession>
<dbReference type="SUPFAM" id="SSF51735">
    <property type="entry name" value="NAD(P)-binding Rossmann-fold domains"/>
    <property type="match status" value="1"/>
</dbReference>
<dbReference type="Gene3D" id="3.40.50.261">
    <property type="entry name" value="Succinyl-CoA synthetase domains"/>
    <property type="match status" value="1"/>
</dbReference>
<evidence type="ECO:0000256" key="2">
    <source>
        <dbReference type="ARBA" id="ARBA00022741"/>
    </source>
</evidence>
<dbReference type="Gene3D" id="3.40.50.720">
    <property type="entry name" value="NAD(P)-binding Rossmann-like Domain"/>
    <property type="match status" value="1"/>
</dbReference>
<keyword evidence="2" id="KW-0547">Nucleotide-binding</keyword>
<dbReference type="Proteomes" id="UP000220106">
    <property type="component" value="Unassembled WGS sequence"/>
</dbReference>
<evidence type="ECO:0000256" key="1">
    <source>
        <dbReference type="ARBA" id="ARBA00022598"/>
    </source>
</evidence>
<dbReference type="GO" id="GO:0000166">
    <property type="term" value="F:nucleotide binding"/>
    <property type="evidence" value="ECO:0007669"/>
    <property type="project" value="UniProtKB-KW"/>
</dbReference>
<dbReference type="InterPro" id="IPR016102">
    <property type="entry name" value="Succinyl-CoA_synth-like"/>
</dbReference>
<dbReference type="FunFam" id="3.40.50.720:FF:000277">
    <property type="entry name" value="Succinate--CoA ligase [ADP-forming] subunit alpha"/>
    <property type="match status" value="1"/>
</dbReference>
<dbReference type="Pfam" id="PF02629">
    <property type="entry name" value="CoA_binding"/>
    <property type="match status" value="1"/>
</dbReference>
<dbReference type="SMART" id="SM00881">
    <property type="entry name" value="CoA_binding"/>
    <property type="match status" value="1"/>
</dbReference>
<dbReference type="PANTHER" id="PTHR11117">
    <property type="entry name" value="SUCCINYL-COA LIGASE SUBUNIT ALPHA"/>
    <property type="match status" value="1"/>
</dbReference>
<dbReference type="NCBIfam" id="NF004230">
    <property type="entry name" value="PRK05678.1"/>
    <property type="match status" value="1"/>
</dbReference>
<reference evidence="6 7" key="1">
    <citation type="submission" date="2017-09" db="EMBL/GenBank/DDBJ databases">
        <title>Large-scale bioinformatics analysis of Bacillus genomes uncovers conserved roles of natural products in bacterial physiology.</title>
        <authorList>
            <consortium name="Agbiome Team Llc"/>
            <person name="Bleich R.M."/>
            <person name="Kirk G.J."/>
            <person name="Santa Maria K.C."/>
            <person name="Allen S.E."/>
            <person name="Farag S."/>
            <person name="Shank E.A."/>
            <person name="Bowers A."/>
        </authorList>
    </citation>
    <scope>NUCLEOTIDE SEQUENCE [LARGE SCALE GENOMIC DNA]</scope>
    <source>
        <strain evidence="6 7">AFS003229</strain>
    </source>
</reference>
<dbReference type="GO" id="GO:0004776">
    <property type="term" value="F:succinate-CoA ligase (GDP-forming) activity"/>
    <property type="evidence" value="ECO:0007669"/>
    <property type="project" value="TreeGrafter"/>
</dbReference>
<feature type="active site" description="Tele-phosphohistidine intermediate" evidence="4">
    <location>
        <position position="251"/>
    </location>
</feature>
<comment type="caution">
    <text evidence="6">The sequence shown here is derived from an EMBL/GenBank/DDBJ whole genome shotgun (WGS) entry which is preliminary data.</text>
</comment>
<feature type="domain" description="CoA-binding" evidence="5">
    <location>
        <begin position="5"/>
        <end position="100"/>
    </location>
</feature>
<evidence type="ECO:0000313" key="7">
    <source>
        <dbReference type="Proteomes" id="UP000220106"/>
    </source>
</evidence>
<dbReference type="GO" id="GO:0009361">
    <property type="term" value="C:succinate-CoA ligase complex (ADP-forming)"/>
    <property type="evidence" value="ECO:0007669"/>
    <property type="project" value="TreeGrafter"/>
</dbReference>
<dbReference type="EMBL" id="NUEQ01000103">
    <property type="protein sequence ID" value="PEJ27207.1"/>
    <property type="molecule type" value="Genomic_DNA"/>
</dbReference>
<dbReference type="PANTHER" id="PTHR11117:SF2">
    <property type="entry name" value="SUCCINATE--COA LIGASE [ADP_GDP-FORMING] SUBUNIT ALPHA, MITOCHONDRIAL"/>
    <property type="match status" value="1"/>
</dbReference>
<gene>
    <name evidence="6" type="ORF">CN689_24135</name>
</gene>
<dbReference type="PRINTS" id="PR01798">
    <property type="entry name" value="SCOASYNTHASE"/>
</dbReference>
<sequence length="299" mass="31900">MSIILDDSTRVLVQGITGKEGRFWTEHMIEYGTNVVAGVTPGREGQYAAGVPVYHTVRRAVKDIEIDASLLFVPPRFAKDALKEALDAGIKKVVILCDGIPLHDTLQMREAAHSSGAMVIGGNTSGIISMGHAMMGFFPFWLDRVYKPGRIGVMTRSGSLTNEITAEIVRAGFGVSSLIGIGGDPVPLTRFAEVLPLFEEDHQTDAVVMIGELGGTMEEEVAEAIENKVFTKPLVAFFGGRTAPKGKKMGHAGAIITAGKGTVKDKIDALKTVGACVAERPKNVGSLLKSLIATNRIKI</sequence>
<dbReference type="InterPro" id="IPR005811">
    <property type="entry name" value="SUCC_ACL_C"/>
</dbReference>
<evidence type="ECO:0000259" key="5">
    <source>
        <dbReference type="SMART" id="SM00881"/>
    </source>
</evidence>
<dbReference type="Pfam" id="PF00549">
    <property type="entry name" value="Ligase_CoA"/>
    <property type="match status" value="1"/>
</dbReference>
<name>A0AAX0RXC9_9BACI</name>
<dbReference type="AlphaFoldDB" id="A0AAX0RXC9"/>
<evidence type="ECO:0000256" key="4">
    <source>
        <dbReference type="PIRSR" id="PIRSR001553-1"/>
    </source>
</evidence>